<dbReference type="InterPro" id="IPR011701">
    <property type="entry name" value="MFS"/>
</dbReference>
<feature type="transmembrane region" description="Helical" evidence="6">
    <location>
        <begin position="147"/>
        <end position="172"/>
    </location>
</feature>
<keyword evidence="3 6" id="KW-0812">Transmembrane</keyword>
<feature type="domain" description="Major facilitator superfamily (MFS) profile" evidence="7">
    <location>
        <begin position="24"/>
        <end position="425"/>
    </location>
</feature>
<feature type="transmembrane region" description="Helical" evidence="6">
    <location>
        <begin position="300"/>
        <end position="319"/>
    </location>
</feature>
<dbReference type="RefSeq" id="WP_160423939.1">
    <property type="nucleotide sequence ID" value="NZ_WSTA01000029.1"/>
</dbReference>
<evidence type="ECO:0000256" key="3">
    <source>
        <dbReference type="ARBA" id="ARBA00022692"/>
    </source>
</evidence>
<evidence type="ECO:0000256" key="1">
    <source>
        <dbReference type="ARBA" id="ARBA00004651"/>
    </source>
</evidence>
<keyword evidence="4 6" id="KW-1133">Transmembrane helix</keyword>
<dbReference type="GO" id="GO:0005886">
    <property type="term" value="C:plasma membrane"/>
    <property type="evidence" value="ECO:0007669"/>
    <property type="project" value="UniProtKB-SubCell"/>
</dbReference>
<dbReference type="PANTHER" id="PTHR42718">
    <property type="entry name" value="MAJOR FACILITATOR SUPERFAMILY MULTIDRUG TRANSPORTER MFSC"/>
    <property type="match status" value="1"/>
</dbReference>
<reference evidence="8 9" key="1">
    <citation type="submission" date="2019-12" db="EMBL/GenBank/DDBJ databases">
        <authorList>
            <person name="Kim Y.S."/>
        </authorList>
    </citation>
    <scope>NUCLEOTIDE SEQUENCE [LARGE SCALE GENOMIC DNA]</scope>
    <source>
        <strain evidence="8 9">MMS17-SY077</strain>
    </source>
</reference>
<feature type="transmembrane region" description="Helical" evidence="6">
    <location>
        <begin position="357"/>
        <end position="382"/>
    </location>
</feature>
<feature type="transmembrane region" description="Helical" evidence="6">
    <location>
        <begin position="266"/>
        <end position="288"/>
    </location>
</feature>
<dbReference type="PROSITE" id="PS50850">
    <property type="entry name" value="MFS"/>
    <property type="match status" value="1"/>
</dbReference>
<dbReference type="Proteomes" id="UP000438182">
    <property type="component" value="Unassembled WGS sequence"/>
</dbReference>
<feature type="transmembrane region" description="Helical" evidence="6">
    <location>
        <begin position="394"/>
        <end position="419"/>
    </location>
</feature>
<feature type="transmembrane region" description="Helical" evidence="6">
    <location>
        <begin position="120"/>
        <end position="140"/>
    </location>
</feature>
<sequence>MDHVTALPAASPAPATGTWRAWLIWSIGVLAYVVAIVNRTSLSAVGVDTAERFHADASTLSMFAVIQLAVYGIMQIPVGLLLDRFGARPLIVVGMVLMSAGQLALAFADHVGLAIVARMLIGAGDAAIFPSALRLIALWFDEKRAPFLIQLTGILGQTGQIISVLPLAALLHATSWEVAFGSLSAVAALFAVLSLALIRNEPPGSTGGRKVVSALELGRGFRDSWAHPATRLGFWTHFTTPFAGTAFVLLWGFPFMTEGLGVSGPTASLVLTVYVLFGLVMGPIIGAISGRHPMRRTRLLALPIIGVQVAAWLAVILWPGAAPEWMLFVLAFALSVGGPGSMVAFDHARTYNPSHRLSTATGIVNVGGFFAALLAILLIGIALDLQGAGTPDTYTLAAFKIAFLTQVPLWALGSACIVIERRRARIHLGLDAPRERRRKPGRAR</sequence>
<organism evidence="8 9">
    <name type="scientific">Agromyces seonyuensis</name>
    <dbReference type="NCBI Taxonomy" id="2662446"/>
    <lineage>
        <taxon>Bacteria</taxon>
        <taxon>Bacillati</taxon>
        <taxon>Actinomycetota</taxon>
        <taxon>Actinomycetes</taxon>
        <taxon>Micrococcales</taxon>
        <taxon>Microbacteriaceae</taxon>
        <taxon>Agromyces</taxon>
    </lineage>
</organism>
<comment type="caution">
    <text evidence="8">The sequence shown here is derived from an EMBL/GenBank/DDBJ whole genome shotgun (WGS) entry which is preliminary data.</text>
</comment>
<feature type="transmembrane region" description="Helical" evidence="6">
    <location>
        <begin position="21"/>
        <end position="40"/>
    </location>
</feature>
<proteinExistence type="predicted"/>
<feature type="transmembrane region" description="Helical" evidence="6">
    <location>
        <begin position="232"/>
        <end position="254"/>
    </location>
</feature>
<keyword evidence="2" id="KW-0813">Transport</keyword>
<dbReference type="InterPro" id="IPR036259">
    <property type="entry name" value="MFS_trans_sf"/>
</dbReference>
<dbReference type="Gene3D" id="1.20.1250.20">
    <property type="entry name" value="MFS general substrate transporter like domains"/>
    <property type="match status" value="2"/>
</dbReference>
<dbReference type="GO" id="GO:0022857">
    <property type="term" value="F:transmembrane transporter activity"/>
    <property type="evidence" value="ECO:0007669"/>
    <property type="project" value="InterPro"/>
</dbReference>
<feature type="transmembrane region" description="Helical" evidence="6">
    <location>
        <begin position="89"/>
        <end position="108"/>
    </location>
</feature>
<dbReference type="SUPFAM" id="SSF103473">
    <property type="entry name" value="MFS general substrate transporter"/>
    <property type="match status" value="1"/>
</dbReference>
<evidence type="ECO:0000256" key="2">
    <source>
        <dbReference type="ARBA" id="ARBA00022448"/>
    </source>
</evidence>
<evidence type="ECO:0000256" key="4">
    <source>
        <dbReference type="ARBA" id="ARBA00022989"/>
    </source>
</evidence>
<evidence type="ECO:0000256" key="5">
    <source>
        <dbReference type="ARBA" id="ARBA00023136"/>
    </source>
</evidence>
<evidence type="ECO:0000259" key="7">
    <source>
        <dbReference type="PROSITE" id="PS50850"/>
    </source>
</evidence>
<evidence type="ECO:0000313" key="8">
    <source>
        <dbReference type="EMBL" id="MWB98526.1"/>
    </source>
</evidence>
<dbReference type="PANTHER" id="PTHR42718:SF9">
    <property type="entry name" value="MAJOR FACILITATOR SUPERFAMILY MULTIDRUG TRANSPORTER MFSC"/>
    <property type="match status" value="1"/>
</dbReference>
<dbReference type="Pfam" id="PF07690">
    <property type="entry name" value="MFS_1"/>
    <property type="match status" value="1"/>
</dbReference>
<keyword evidence="5 6" id="KW-0472">Membrane</keyword>
<accession>A0A6I4NVQ7</accession>
<gene>
    <name evidence="8" type="ORF">GB864_08190</name>
</gene>
<dbReference type="EMBL" id="WSTA01000029">
    <property type="protein sequence ID" value="MWB98526.1"/>
    <property type="molecule type" value="Genomic_DNA"/>
</dbReference>
<feature type="transmembrane region" description="Helical" evidence="6">
    <location>
        <begin position="325"/>
        <end position="345"/>
    </location>
</feature>
<feature type="transmembrane region" description="Helical" evidence="6">
    <location>
        <begin position="60"/>
        <end position="82"/>
    </location>
</feature>
<dbReference type="AlphaFoldDB" id="A0A6I4NVQ7"/>
<feature type="transmembrane region" description="Helical" evidence="6">
    <location>
        <begin position="178"/>
        <end position="198"/>
    </location>
</feature>
<dbReference type="InterPro" id="IPR020846">
    <property type="entry name" value="MFS_dom"/>
</dbReference>
<protein>
    <submittedName>
        <fullName evidence="8">MFS transporter</fullName>
    </submittedName>
</protein>
<evidence type="ECO:0000313" key="9">
    <source>
        <dbReference type="Proteomes" id="UP000438182"/>
    </source>
</evidence>
<name>A0A6I4NVQ7_9MICO</name>
<keyword evidence="9" id="KW-1185">Reference proteome</keyword>
<comment type="subcellular location">
    <subcellularLocation>
        <location evidence="1">Cell membrane</location>
        <topology evidence="1">Multi-pass membrane protein</topology>
    </subcellularLocation>
</comment>
<evidence type="ECO:0000256" key="6">
    <source>
        <dbReference type="SAM" id="Phobius"/>
    </source>
</evidence>